<proteinExistence type="predicted"/>
<feature type="region of interest" description="Disordered" evidence="1">
    <location>
        <begin position="230"/>
        <end position="263"/>
    </location>
</feature>
<evidence type="ECO:0000313" key="2">
    <source>
        <dbReference type="EMBL" id="MDM8266184.1"/>
    </source>
</evidence>
<dbReference type="EMBL" id="JAUDDW010000007">
    <property type="protein sequence ID" value="MDM8266184.1"/>
    <property type="molecule type" value="Genomic_DNA"/>
</dbReference>
<organism evidence="2 3">
    <name type="scientific">Limosilactobacillus pontis</name>
    <dbReference type="NCBI Taxonomy" id="35787"/>
    <lineage>
        <taxon>Bacteria</taxon>
        <taxon>Bacillati</taxon>
        <taxon>Bacillota</taxon>
        <taxon>Bacilli</taxon>
        <taxon>Lactobacillales</taxon>
        <taxon>Lactobacillaceae</taxon>
        <taxon>Limosilactobacillus</taxon>
    </lineage>
</organism>
<dbReference type="Proteomes" id="UP001529343">
    <property type="component" value="Unassembled WGS sequence"/>
</dbReference>
<dbReference type="RefSeq" id="WP_289585891.1">
    <property type="nucleotide sequence ID" value="NZ_JAUDDW010000007.1"/>
</dbReference>
<evidence type="ECO:0000256" key="1">
    <source>
        <dbReference type="SAM" id="MobiDB-lite"/>
    </source>
</evidence>
<accession>A0ABT7UWZ1</accession>
<gene>
    <name evidence="2" type="ORF">QUW44_03220</name>
</gene>
<reference evidence="2 3" key="2">
    <citation type="submission" date="2023-06" db="EMBL/GenBank/DDBJ databases">
        <authorList>
            <person name="Zeman M."/>
            <person name="Kubasova T."/>
            <person name="Jahodarova E."/>
            <person name="Nykrynova M."/>
            <person name="Rychlik I."/>
        </authorList>
    </citation>
    <scope>NUCLEOTIDE SEQUENCE [LARGE SCALE GENOMIC DNA]</scope>
    <source>
        <strain evidence="2 3">161_Gplus</strain>
    </source>
</reference>
<reference evidence="3" key="1">
    <citation type="submission" date="2023-06" db="EMBL/GenBank/DDBJ databases">
        <title>Identification and characterization of horizontal gene transfer across gut microbiota members of farm animals based on homology search.</title>
        <authorList>
            <person name="Zeman M."/>
            <person name="Kubasova T."/>
            <person name="Jahodarova E."/>
            <person name="Nykrynova M."/>
            <person name="Rychlik I."/>
        </authorList>
    </citation>
    <scope>NUCLEOTIDE SEQUENCE [LARGE SCALE GENOMIC DNA]</scope>
    <source>
        <strain evidence="3">161_Gplus</strain>
    </source>
</reference>
<name>A0ABT7UWZ1_9LACO</name>
<keyword evidence="3" id="KW-1185">Reference proteome</keyword>
<sequence length="351" mass="39707">MSFSDLYHKKMASVGSTSRERNFNRAKKEFELYFANSLTKAECVIDGVKTEASFQDQSQSNNKDLSDDKYLVVPNGVEVGIGSYVEWDDAEWLVFTGEYKTVPTHQQFKIKHVNRTIKWLVDKKNKTICNGGKGWGAYVQNQTMYTLGVSFSGDHMPLANAKMSVFIKDTPETRAIEVGTRVFIAGQVYKVEFRDYVSRVGLVNWLLDEDTKNPDTDNFELEIADYYDGRKDESSSSDTGKKEDAPAEGHESSSEGDKPKVEWNIEGEKRARLGRSYAYTVKNSDGTQPNVSEWIVGDIESQPFYVLEKNEHTISIRIKDDFRNVGHIVTIAAKVNGEIKNIAIKIIKKFG</sequence>
<comment type="caution">
    <text evidence="2">The sequence shown here is derived from an EMBL/GenBank/DDBJ whole genome shotgun (WGS) entry which is preliminary data.</text>
</comment>
<protein>
    <submittedName>
        <fullName evidence="2">Uncharacterized protein</fullName>
    </submittedName>
</protein>
<evidence type="ECO:0000313" key="3">
    <source>
        <dbReference type="Proteomes" id="UP001529343"/>
    </source>
</evidence>